<keyword evidence="7" id="KW-0479">Metal-binding</keyword>
<evidence type="ECO:0000256" key="2">
    <source>
        <dbReference type="ARBA" id="ARBA00004065"/>
    </source>
</evidence>
<dbReference type="SUPFAM" id="SSF53098">
    <property type="entry name" value="Ribonuclease H-like"/>
    <property type="match status" value="1"/>
</dbReference>
<feature type="chain" id="PRO_5004976104" description="Ribonuclease" evidence="13">
    <location>
        <begin position="26"/>
        <end position="160"/>
    </location>
</feature>
<dbReference type="GO" id="GO:0032299">
    <property type="term" value="C:ribonuclease H2 complex"/>
    <property type="evidence" value="ECO:0007669"/>
    <property type="project" value="TreeGrafter"/>
</dbReference>
<dbReference type="InterPro" id="IPR001352">
    <property type="entry name" value="RNase_HII/HIII"/>
</dbReference>
<accession>X6PD62</accession>
<evidence type="ECO:0000313" key="15">
    <source>
        <dbReference type="EMBL" id="ETO36405.1"/>
    </source>
</evidence>
<dbReference type="CDD" id="cd07182">
    <property type="entry name" value="RNase_HII_bacteria_HII_like"/>
    <property type="match status" value="1"/>
</dbReference>
<dbReference type="EMBL" id="ASPP01000699">
    <property type="protein sequence ID" value="ETO36405.1"/>
    <property type="molecule type" value="Genomic_DNA"/>
</dbReference>
<comment type="catalytic activity">
    <reaction evidence="1 12">
        <text>Endonucleolytic cleavage to 5'-phosphomonoester.</text>
        <dbReference type="EC" id="3.1.26.4"/>
    </reaction>
</comment>
<feature type="domain" description="RNase H type-2" evidence="14">
    <location>
        <begin position="1"/>
        <end position="154"/>
    </location>
</feature>
<evidence type="ECO:0000256" key="11">
    <source>
        <dbReference type="PROSITE-ProRule" id="PRU01319"/>
    </source>
</evidence>
<keyword evidence="13" id="KW-0732">Signal</keyword>
<keyword evidence="10" id="KW-0464">Manganese</keyword>
<dbReference type="InterPro" id="IPR036397">
    <property type="entry name" value="RNaseH_sf"/>
</dbReference>
<dbReference type="GO" id="GO:0004523">
    <property type="term" value="F:RNA-DNA hybrid ribonuclease activity"/>
    <property type="evidence" value="ECO:0007669"/>
    <property type="project" value="UniProtKB-EC"/>
</dbReference>
<evidence type="ECO:0000256" key="6">
    <source>
        <dbReference type="ARBA" id="ARBA00022722"/>
    </source>
</evidence>
<evidence type="ECO:0000256" key="5">
    <source>
        <dbReference type="ARBA" id="ARBA00022490"/>
    </source>
</evidence>
<reference evidence="15 16" key="1">
    <citation type="journal article" date="2013" name="Curr. Biol.">
        <title>The Genome of the Foraminiferan Reticulomyxa filosa.</title>
        <authorList>
            <person name="Glockner G."/>
            <person name="Hulsmann N."/>
            <person name="Schleicher M."/>
            <person name="Noegel A.A."/>
            <person name="Eichinger L."/>
            <person name="Gallinger C."/>
            <person name="Pawlowski J."/>
            <person name="Sierra R."/>
            <person name="Euteneuer U."/>
            <person name="Pillet L."/>
            <person name="Moustafa A."/>
            <person name="Platzer M."/>
            <person name="Groth M."/>
            <person name="Szafranski K."/>
            <person name="Schliwa M."/>
        </authorList>
    </citation>
    <scope>NUCLEOTIDE SEQUENCE [LARGE SCALE GENOMIC DNA]</scope>
</reference>
<protein>
    <recommendedName>
        <fullName evidence="12">Ribonuclease</fullName>
        <ecNumber evidence="12">3.1.26.4</ecNumber>
    </recommendedName>
</protein>
<evidence type="ECO:0000259" key="14">
    <source>
        <dbReference type="PROSITE" id="PS51975"/>
    </source>
</evidence>
<comment type="function">
    <text evidence="2 12">Endonuclease that specifically degrades the RNA of RNA-DNA hybrids.</text>
</comment>
<evidence type="ECO:0000256" key="10">
    <source>
        <dbReference type="ARBA" id="ARBA00023211"/>
    </source>
</evidence>
<evidence type="ECO:0000256" key="3">
    <source>
        <dbReference type="ARBA" id="ARBA00004496"/>
    </source>
</evidence>
<dbReference type="PROSITE" id="PS51975">
    <property type="entry name" value="RNASE_H_2"/>
    <property type="match status" value="1"/>
</dbReference>
<keyword evidence="16" id="KW-1185">Reference proteome</keyword>
<dbReference type="PANTHER" id="PTHR10954">
    <property type="entry name" value="RIBONUCLEASE H2 SUBUNIT A"/>
    <property type="match status" value="1"/>
</dbReference>
<name>X6PD62_RETFI</name>
<organism evidence="15 16">
    <name type="scientific">Reticulomyxa filosa</name>
    <dbReference type="NCBI Taxonomy" id="46433"/>
    <lineage>
        <taxon>Eukaryota</taxon>
        <taxon>Sar</taxon>
        <taxon>Rhizaria</taxon>
        <taxon>Retaria</taxon>
        <taxon>Foraminifera</taxon>
        <taxon>Monothalamids</taxon>
        <taxon>Reticulomyxidae</taxon>
        <taxon>Reticulomyxa</taxon>
    </lineage>
</organism>
<dbReference type="PANTHER" id="PTHR10954:SF23">
    <property type="entry name" value="RIBONUCLEASE"/>
    <property type="match status" value="1"/>
</dbReference>
<dbReference type="AlphaFoldDB" id="X6PD62"/>
<dbReference type="GO" id="GO:0003723">
    <property type="term" value="F:RNA binding"/>
    <property type="evidence" value="ECO:0007669"/>
    <property type="project" value="UniProtKB-UniRule"/>
</dbReference>
<evidence type="ECO:0000256" key="12">
    <source>
        <dbReference type="RuleBase" id="RU003515"/>
    </source>
</evidence>
<evidence type="ECO:0000256" key="7">
    <source>
        <dbReference type="ARBA" id="ARBA00022723"/>
    </source>
</evidence>
<comment type="subcellular location">
    <subcellularLocation>
        <location evidence="3">Cytoplasm</location>
    </subcellularLocation>
</comment>
<dbReference type="OrthoDB" id="7462577at2759"/>
<evidence type="ECO:0000256" key="9">
    <source>
        <dbReference type="ARBA" id="ARBA00022801"/>
    </source>
</evidence>
<keyword evidence="5" id="KW-0963">Cytoplasm</keyword>
<evidence type="ECO:0000256" key="4">
    <source>
        <dbReference type="ARBA" id="ARBA00007383"/>
    </source>
</evidence>
<dbReference type="GO" id="GO:0006298">
    <property type="term" value="P:mismatch repair"/>
    <property type="evidence" value="ECO:0007669"/>
    <property type="project" value="TreeGrafter"/>
</dbReference>
<dbReference type="GO" id="GO:0046872">
    <property type="term" value="F:metal ion binding"/>
    <property type="evidence" value="ECO:0007669"/>
    <property type="project" value="UniProtKB-KW"/>
</dbReference>
<dbReference type="InterPro" id="IPR022898">
    <property type="entry name" value="RNase_HII"/>
</dbReference>
<evidence type="ECO:0000256" key="1">
    <source>
        <dbReference type="ARBA" id="ARBA00000077"/>
    </source>
</evidence>
<evidence type="ECO:0000256" key="8">
    <source>
        <dbReference type="ARBA" id="ARBA00022759"/>
    </source>
</evidence>
<sequence length="160" mass="18593">MCVYVFCKNFLFFLFKLQMIGMRDSVTELMEKLKKSDSSRESGNEEHKHMADAPITVLVDGNRDPCYEQKNIKCRLVVRGDAQVYCIAAASIIAKVTRDRMMVEYHKKWPLYGFDQHKGYPSPAHQKAVWKYGPCPIHRRSFNPVKKYVEEHPESAPYGD</sequence>
<dbReference type="Pfam" id="PF01351">
    <property type="entry name" value="RNase_HII"/>
    <property type="match status" value="1"/>
</dbReference>
<keyword evidence="9 12" id="KW-0378">Hydrolase</keyword>
<dbReference type="EC" id="3.1.26.4" evidence="12"/>
<evidence type="ECO:0000313" key="16">
    <source>
        <dbReference type="Proteomes" id="UP000023152"/>
    </source>
</evidence>
<dbReference type="InterPro" id="IPR012337">
    <property type="entry name" value="RNaseH-like_sf"/>
</dbReference>
<dbReference type="InterPro" id="IPR024567">
    <property type="entry name" value="RNase_HII/HIII_dom"/>
</dbReference>
<keyword evidence="6 12" id="KW-0540">Nuclease</keyword>
<keyword evidence="8 12" id="KW-0255">Endonuclease</keyword>
<comment type="caution">
    <text evidence="15">The sequence shown here is derived from an EMBL/GenBank/DDBJ whole genome shotgun (WGS) entry which is preliminary data.</text>
</comment>
<proteinExistence type="inferred from homology"/>
<feature type="signal peptide" evidence="13">
    <location>
        <begin position="1"/>
        <end position="25"/>
    </location>
</feature>
<gene>
    <name evidence="15" type="ORF">RFI_00658</name>
</gene>
<dbReference type="Gene3D" id="3.30.420.10">
    <property type="entry name" value="Ribonuclease H-like superfamily/Ribonuclease H"/>
    <property type="match status" value="1"/>
</dbReference>
<comment type="caution">
    <text evidence="11">Lacks conserved residue(s) required for the propagation of feature annotation.</text>
</comment>
<comment type="similarity">
    <text evidence="4 12">Belongs to the RNase HII family.</text>
</comment>
<evidence type="ECO:0000256" key="13">
    <source>
        <dbReference type="SAM" id="SignalP"/>
    </source>
</evidence>
<dbReference type="Proteomes" id="UP000023152">
    <property type="component" value="Unassembled WGS sequence"/>
</dbReference>
<dbReference type="GO" id="GO:0043137">
    <property type="term" value="P:DNA replication, removal of RNA primer"/>
    <property type="evidence" value="ECO:0007669"/>
    <property type="project" value="TreeGrafter"/>
</dbReference>
<dbReference type="GO" id="GO:0005737">
    <property type="term" value="C:cytoplasm"/>
    <property type="evidence" value="ECO:0007669"/>
    <property type="project" value="UniProtKB-SubCell"/>
</dbReference>